<keyword evidence="3" id="KW-0333">Golgi apparatus</keyword>
<dbReference type="InterPro" id="IPR008942">
    <property type="entry name" value="ENTH_VHS"/>
</dbReference>
<dbReference type="OrthoDB" id="118154at2759"/>
<dbReference type="GeneID" id="117646618"/>
<evidence type="ECO:0000313" key="8">
    <source>
        <dbReference type="RefSeq" id="XP_034243567.1"/>
    </source>
</evidence>
<dbReference type="GO" id="GO:0032588">
    <property type="term" value="C:trans-Golgi network membrane"/>
    <property type="evidence" value="ECO:0007669"/>
    <property type="project" value="TreeGrafter"/>
</dbReference>
<evidence type="ECO:0000313" key="7">
    <source>
        <dbReference type="Proteomes" id="UP000515158"/>
    </source>
</evidence>
<evidence type="ECO:0000256" key="3">
    <source>
        <dbReference type="ARBA" id="ARBA00023034"/>
    </source>
</evidence>
<keyword evidence="4" id="KW-0968">Cytoplasmic vesicle</keyword>
<dbReference type="KEGG" id="tpal:117646618"/>
<dbReference type="PANTHER" id="PTHR21514">
    <property type="entry name" value="AP-4 COMPLEX ACCESSORY SUBUNIT TEPSIN"/>
    <property type="match status" value="1"/>
</dbReference>
<dbReference type="InterPro" id="IPR039273">
    <property type="entry name" value="TEPSIN"/>
</dbReference>
<dbReference type="InterPro" id="IPR013809">
    <property type="entry name" value="ENTH"/>
</dbReference>
<keyword evidence="7" id="KW-1185">Reference proteome</keyword>
<evidence type="ECO:0000256" key="4">
    <source>
        <dbReference type="ARBA" id="ARBA00023329"/>
    </source>
</evidence>
<reference evidence="8" key="1">
    <citation type="submission" date="2025-08" db="UniProtKB">
        <authorList>
            <consortium name="RefSeq"/>
        </authorList>
    </citation>
    <scope>IDENTIFICATION</scope>
    <source>
        <tissue evidence="8">Total insect</tissue>
    </source>
</reference>
<evidence type="ECO:0000259" key="6">
    <source>
        <dbReference type="PROSITE" id="PS50942"/>
    </source>
</evidence>
<dbReference type="InterPro" id="IPR035802">
    <property type="entry name" value="ENTH/VHS_tepsin"/>
</dbReference>
<feature type="domain" description="ENTH" evidence="6">
    <location>
        <begin position="6"/>
        <end position="139"/>
    </location>
</feature>
<evidence type="ECO:0000256" key="1">
    <source>
        <dbReference type="ARBA" id="ARBA00004541"/>
    </source>
</evidence>
<organism evidence="8">
    <name type="scientific">Thrips palmi</name>
    <name type="common">Melon thrips</name>
    <dbReference type="NCBI Taxonomy" id="161013"/>
    <lineage>
        <taxon>Eukaryota</taxon>
        <taxon>Metazoa</taxon>
        <taxon>Ecdysozoa</taxon>
        <taxon>Arthropoda</taxon>
        <taxon>Hexapoda</taxon>
        <taxon>Insecta</taxon>
        <taxon>Pterygota</taxon>
        <taxon>Neoptera</taxon>
        <taxon>Paraneoptera</taxon>
        <taxon>Thysanoptera</taxon>
        <taxon>Terebrantia</taxon>
        <taxon>Thripoidea</taxon>
        <taxon>Thripidae</taxon>
        <taxon>Thrips</taxon>
    </lineage>
</organism>
<sequence length="425" mass="46636">MLSQLAGKATFVNYLPRLTQATSDDGEPTAGYLLEEITKITFQSVASSHQLVDYLIHRLNKSSTQVKIKVLKIMIYVINNGHLSFRQQLRQHDGSIKNATLHSGPADPMFGNTLYKDVQKLAQDTLDSLFNPETIKEEETDPRALSPIESQPTFMSGMGATAQSNGKYEGFGNAMKEREGTVTDKMLDYLGRLIHPSDDQTSEFIRAALHSSPGDYQPVAVAGALTDPVFTAPLPMPSMASYVKSHVPGRAGGGWESDEDNENEFQNSSGPEAAEILLGDPQTELSLNLQTQNDAVSDDNTFLEIQDVLNKFSQALGVPSIDDLDEVCAKCAAIGLSQTWTALLRMNLSKCTHQDGVMRILLLWEWLYHYDSSTQQALIQNGAQVLDEVMANTAITEASLSKVKKLKLLLRQVVNDSLNTAVPKS</sequence>
<dbReference type="Gene3D" id="1.25.40.90">
    <property type="match status" value="1"/>
</dbReference>
<proteinExistence type="predicted"/>
<dbReference type="CDD" id="cd03572">
    <property type="entry name" value="ENTH_like_Tepsin"/>
    <property type="match status" value="1"/>
</dbReference>
<dbReference type="InParanoid" id="A0A6P8Z980"/>
<dbReference type="Proteomes" id="UP000515158">
    <property type="component" value="Unplaced"/>
</dbReference>
<dbReference type="PANTHER" id="PTHR21514:SF0">
    <property type="entry name" value="AP-4 COMPLEX ACCESSORY SUBUNIT TEPSIN"/>
    <property type="match status" value="1"/>
</dbReference>
<protein>
    <submittedName>
        <fullName evidence="8">AP-4 complex accessory subunit Tepsin-like</fullName>
    </submittedName>
</protein>
<dbReference type="AlphaFoldDB" id="A0A6P8Z980"/>
<dbReference type="GO" id="GO:0031410">
    <property type="term" value="C:cytoplasmic vesicle"/>
    <property type="evidence" value="ECO:0007669"/>
    <property type="project" value="UniProtKB-SubCell"/>
</dbReference>
<accession>A0A6P8Z980</accession>
<comment type="subcellular location">
    <subcellularLocation>
        <location evidence="1">Cytoplasmic vesicle</location>
    </subcellularLocation>
    <subcellularLocation>
        <location evidence="2">Golgi apparatus</location>
        <location evidence="2">trans-Golgi network</location>
    </subcellularLocation>
</comment>
<gene>
    <name evidence="8" type="primary">LOC117646618</name>
</gene>
<evidence type="ECO:0000256" key="5">
    <source>
        <dbReference type="SAM" id="MobiDB-lite"/>
    </source>
</evidence>
<feature type="region of interest" description="Disordered" evidence="5">
    <location>
        <begin position="250"/>
        <end position="269"/>
    </location>
</feature>
<name>A0A6P8Z980_THRPL</name>
<dbReference type="PROSITE" id="PS50942">
    <property type="entry name" value="ENTH"/>
    <property type="match status" value="1"/>
</dbReference>
<dbReference type="Pfam" id="PF01417">
    <property type="entry name" value="ENTH"/>
    <property type="match status" value="1"/>
</dbReference>
<dbReference type="RefSeq" id="XP_034243567.1">
    <property type="nucleotide sequence ID" value="XM_034387676.1"/>
</dbReference>
<evidence type="ECO:0000256" key="2">
    <source>
        <dbReference type="ARBA" id="ARBA00004601"/>
    </source>
</evidence>
<dbReference type="SUPFAM" id="SSF48464">
    <property type="entry name" value="ENTH/VHS domain"/>
    <property type="match status" value="1"/>
</dbReference>